<dbReference type="InterPro" id="IPR001173">
    <property type="entry name" value="Glyco_trans_2-like"/>
</dbReference>
<dbReference type="EMBL" id="BAABCT010000006">
    <property type="protein sequence ID" value="GAA4076407.1"/>
    <property type="molecule type" value="Genomic_DNA"/>
</dbReference>
<evidence type="ECO:0000259" key="3">
    <source>
        <dbReference type="Pfam" id="PF00535"/>
    </source>
</evidence>
<keyword evidence="2" id="KW-0808">Transferase</keyword>
<evidence type="ECO:0000313" key="4">
    <source>
        <dbReference type="EMBL" id="GAA4076407.1"/>
    </source>
</evidence>
<dbReference type="PANTHER" id="PTHR22916">
    <property type="entry name" value="GLYCOSYLTRANSFERASE"/>
    <property type="match status" value="1"/>
</dbReference>
<sequence>MVTISVIIPVYNADKFLERCIKSLLSQTLASCEFIFVNDGSTDSSQSILEQFQQKDVRIKLIHQENKGVSEARNTGLKIAQGTYIGFVDADDYVEYNFFDTLYQTAEKHHLDITVCNYFSSQDGTAFTSKAPFKEHAVYESNTIKKDILPYFISHETINSIWNKLYRTSLIKDNAIIFPKGVPLGEDGWFNSLCFAKADKVYFLSYAGYHYIDVSGSATRNIVGKNYFQRIEQEYENDYSHLQNAYLDASNISVLKAHKYITKVVSLLHEYYNPVNAIEIETRKLLVKELLTSKTTIKIFKDYYKTVFLQKSKYERVVLFAIKHKLSVLISLVIAYSNLRNKR</sequence>
<organism evidence="4 5">
    <name type="scientific">Flavobacterium cheonanense</name>
    <dbReference type="NCBI Taxonomy" id="706183"/>
    <lineage>
        <taxon>Bacteria</taxon>
        <taxon>Pseudomonadati</taxon>
        <taxon>Bacteroidota</taxon>
        <taxon>Flavobacteriia</taxon>
        <taxon>Flavobacteriales</taxon>
        <taxon>Flavobacteriaceae</taxon>
        <taxon>Flavobacterium</taxon>
    </lineage>
</organism>
<proteinExistence type="predicted"/>
<dbReference type="SUPFAM" id="SSF53448">
    <property type="entry name" value="Nucleotide-diphospho-sugar transferases"/>
    <property type="match status" value="1"/>
</dbReference>
<dbReference type="RefSeq" id="WP_344816834.1">
    <property type="nucleotide sequence ID" value="NZ_BAABCT010000006.1"/>
</dbReference>
<feature type="domain" description="Glycosyltransferase 2-like" evidence="3">
    <location>
        <begin position="5"/>
        <end position="171"/>
    </location>
</feature>
<name>A0ABP7VXJ3_9FLAO</name>
<keyword evidence="1" id="KW-0328">Glycosyltransferase</keyword>
<evidence type="ECO:0000256" key="2">
    <source>
        <dbReference type="ARBA" id="ARBA00022679"/>
    </source>
</evidence>
<dbReference type="InterPro" id="IPR029044">
    <property type="entry name" value="Nucleotide-diphossugar_trans"/>
</dbReference>
<keyword evidence="5" id="KW-1185">Reference proteome</keyword>
<protein>
    <submittedName>
        <fullName evidence="4">Glycosyltransferase</fullName>
    </submittedName>
</protein>
<dbReference type="Pfam" id="PF00535">
    <property type="entry name" value="Glycos_transf_2"/>
    <property type="match status" value="1"/>
</dbReference>
<evidence type="ECO:0000256" key="1">
    <source>
        <dbReference type="ARBA" id="ARBA00022676"/>
    </source>
</evidence>
<gene>
    <name evidence="4" type="ORF">GCM10022389_22770</name>
</gene>
<accession>A0ABP7VXJ3</accession>
<dbReference type="PANTHER" id="PTHR22916:SF51">
    <property type="entry name" value="GLYCOSYLTRANSFERASE EPSH-RELATED"/>
    <property type="match status" value="1"/>
</dbReference>
<dbReference type="Proteomes" id="UP001500367">
    <property type="component" value="Unassembled WGS sequence"/>
</dbReference>
<comment type="caution">
    <text evidence="4">The sequence shown here is derived from an EMBL/GenBank/DDBJ whole genome shotgun (WGS) entry which is preliminary data.</text>
</comment>
<reference evidence="5" key="1">
    <citation type="journal article" date="2019" name="Int. J. Syst. Evol. Microbiol.">
        <title>The Global Catalogue of Microorganisms (GCM) 10K type strain sequencing project: providing services to taxonomists for standard genome sequencing and annotation.</title>
        <authorList>
            <consortium name="The Broad Institute Genomics Platform"/>
            <consortium name="The Broad Institute Genome Sequencing Center for Infectious Disease"/>
            <person name="Wu L."/>
            <person name="Ma J."/>
        </authorList>
    </citation>
    <scope>NUCLEOTIDE SEQUENCE [LARGE SCALE GENOMIC DNA]</scope>
    <source>
        <strain evidence="5">JCM 17069</strain>
    </source>
</reference>
<dbReference type="CDD" id="cd00761">
    <property type="entry name" value="Glyco_tranf_GTA_type"/>
    <property type="match status" value="1"/>
</dbReference>
<evidence type="ECO:0000313" key="5">
    <source>
        <dbReference type="Proteomes" id="UP001500367"/>
    </source>
</evidence>
<dbReference type="Gene3D" id="3.90.550.10">
    <property type="entry name" value="Spore Coat Polysaccharide Biosynthesis Protein SpsA, Chain A"/>
    <property type="match status" value="1"/>
</dbReference>